<comment type="catalytic activity">
    <reaction evidence="2">
        <text>2 GTP = 3',3'-c-di-GMP + 2 diphosphate</text>
        <dbReference type="Rhea" id="RHEA:24898"/>
        <dbReference type="ChEBI" id="CHEBI:33019"/>
        <dbReference type="ChEBI" id="CHEBI:37565"/>
        <dbReference type="ChEBI" id="CHEBI:58805"/>
        <dbReference type="EC" id="2.7.7.65"/>
    </reaction>
</comment>
<dbReference type="PANTHER" id="PTHR45138:SF9">
    <property type="entry name" value="DIGUANYLATE CYCLASE DGCM-RELATED"/>
    <property type="match status" value="1"/>
</dbReference>
<feature type="transmembrane region" description="Helical" evidence="4">
    <location>
        <begin position="256"/>
        <end position="277"/>
    </location>
</feature>
<dbReference type="Pfam" id="PF07696">
    <property type="entry name" value="7TMR-DISMED2"/>
    <property type="match status" value="1"/>
</dbReference>
<dbReference type="InterPro" id="IPR043128">
    <property type="entry name" value="Rev_trsase/Diguanyl_cyclase"/>
</dbReference>
<dbReference type="SUPFAM" id="SSF55073">
    <property type="entry name" value="Nucleotide cyclase"/>
    <property type="match status" value="1"/>
</dbReference>
<comment type="caution">
    <text evidence="7">The sequence shown here is derived from an EMBL/GenBank/DDBJ whole genome shotgun (WGS) entry which is preliminary data.</text>
</comment>
<feature type="signal peptide" evidence="5">
    <location>
        <begin position="1"/>
        <end position="26"/>
    </location>
</feature>
<dbReference type="PANTHER" id="PTHR45138">
    <property type="entry name" value="REGULATORY COMPONENTS OF SENSORY TRANSDUCTION SYSTEM"/>
    <property type="match status" value="1"/>
</dbReference>
<evidence type="ECO:0000256" key="3">
    <source>
        <dbReference type="SAM" id="Coils"/>
    </source>
</evidence>
<dbReference type="Gene3D" id="3.30.70.270">
    <property type="match status" value="1"/>
</dbReference>
<dbReference type="Gene3D" id="2.60.40.2380">
    <property type="match status" value="1"/>
</dbReference>
<evidence type="ECO:0000256" key="4">
    <source>
        <dbReference type="SAM" id="Phobius"/>
    </source>
</evidence>
<evidence type="ECO:0000256" key="2">
    <source>
        <dbReference type="ARBA" id="ARBA00034247"/>
    </source>
</evidence>
<feature type="transmembrane region" description="Helical" evidence="4">
    <location>
        <begin position="348"/>
        <end position="368"/>
    </location>
</feature>
<feature type="transmembrane region" description="Helical" evidence="4">
    <location>
        <begin position="317"/>
        <end position="336"/>
    </location>
</feature>
<reference evidence="8" key="1">
    <citation type="journal article" date="2019" name="Int. J. Syst. Evol. Microbiol.">
        <title>The Global Catalogue of Microorganisms (GCM) 10K type strain sequencing project: providing services to taxonomists for standard genome sequencing and annotation.</title>
        <authorList>
            <consortium name="The Broad Institute Genomics Platform"/>
            <consortium name="The Broad Institute Genome Sequencing Center for Infectious Disease"/>
            <person name="Wu L."/>
            <person name="Ma J."/>
        </authorList>
    </citation>
    <scope>NUCLEOTIDE SEQUENCE [LARGE SCALE GENOMIC DNA]</scope>
    <source>
        <strain evidence="8">JCM 17555</strain>
    </source>
</reference>
<feature type="transmembrane region" description="Helical" evidence="4">
    <location>
        <begin position="200"/>
        <end position="218"/>
    </location>
</feature>
<dbReference type="InterPro" id="IPR011623">
    <property type="entry name" value="7TMR_DISM_rcpt_extracell_dom1"/>
</dbReference>
<dbReference type="EC" id="2.7.7.65" evidence="1"/>
<gene>
    <name evidence="7" type="ORF">GCM10022278_26490</name>
</gene>
<organism evidence="7 8">
    <name type="scientific">Allohahella marinimesophila</name>
    <dbReference type="NCBI Taxonomy" id="1054972"/>
    <lineage>
        <taxon>Bacteria</taxon>
        <taxon>Pseudomonadati</taxon>
        <taxon>Pseudomonadota</taxon>
        <taxon>Gammaproteobacteria</taxon>
        <taxon>Oceanospirillales</taxon>
        <taxon>Hahellaceae</taxon>
        <taxon>Allohahella</taxon>
    </lineage>
</organism>
<feature type="coiled-coil region" evidence="3">
    <location>
        <begin position="419"/>
        <end position="446"/>
    </location>
</feature>
<dbReference type="InterPro" id="IPR050469">
    <property type="entry name" value="Diguanylate_Cyclase"/>
</dbReference>
<dbReference type="InterPro" id="IPR011622">
    <property type="entry name" value="7TMR_DISM_rcpt_extracell_dom2"/>
</dbReference>
<dbReference type="InterPro" id="IPR000160">
    <property type="entry name" value="GGDEF_dom"/>
</dbReference>
<evidence type="ECO:0000313" key="7">
    <source>
        <dbReference type="EMBL" id="GAA3967421.1"/>
    </source>
</evidence>
<dbReference type="CDD" id="cd01949">
    <property type="entry name" value="GGDEF"/>
    <property type="match status" value="1"/>
</dbReference>
<keyword evidence="3" id="KW-0175">Coiled coil</keyword>
<feature type="domain" description="GGDEF" evidence="6">
    <location>
        <begin position="477"/>
        <end position="618"/>
    </location>
</feature>
<evidence type="ECO:0000313" key="8">
    <source>
        <dbReference type="Proteomes" id="UP001501337"/>
    </source>
</evidence>
<sequence length="622" mass="69651">MTCRCLLGALWLVLMSLGLKIAPAAASDAFELPQQLSVSSTDQQVDLGAAAYSLEDTAGTLGINDVLSGSNLDWQKVEEAVPSFGYTESAYWLRVVVKNDTSAPRQMLLMVGYALLDHIDLFAINAEGELLQTYSTGDAYPFDTRYFPHREFLFPLEMAPNAIQTLYIRLESSSSLQAPMRLVDAEEFTRLDHRTSLLQGFYYGSMVVMALYNLFLFFSLRRADFIMYVAFLCSFIGFQFSMSGLAFQHIWPQAVVWNQIAISFFLGLTLMWMALFIRQFLRLREREPVIDRLLVVMAGLGGVMTILSLFLPYNQTIFPLLGLALTLNSLAMIMGIKRSLTGDRSAQFFTLACFMTLLGALVIVVSKVELIPRTFFTEHALQIGTLLEVMLISFALGEYVNQQRKARSEAEKRHSLQLEDQVRDRTSELERTMQLLENANQKLQQQTFVDELTGLHNRRYFNQRLEQDFNQASRTASPISLIMIDVDHFKGINDTHGHQVGDLCLKHIAGVMGNFPRRASDTLARYGGEEFIVVLPGTDLAAALMIAEKIRAHVAAAPLSYRNRKSGARESIAMTISAGVACLIPAADQLEDELLRHADEALYRAKLSGRNQVISHSATTLP</sequence>
<protein>
    <recommendedName>
        <fullName evidence="1">diguanylate cyclase</fullName>
        <ecNumber evidence="1">2.7.7.65</ecNumber>
    </recommendedName>
</protein>
<dbReference type="Pfam" id="PF07695">
    <property type="entry name" value="7TMR-DISM_7TM"/>
    <property type="match status" value="1"/>
</dbReference>
<feature type="transmembrane region" description="Helical" evidence="4">
    <location>
        <begin position="289"/>
        <end position="311"/>
    </location>
</feature>
<dbReference type="Proteomes" id="UP001501337">
    <property type="component" value="Unassembled WGS sequence"/>
</dbReference>
<keyword evidence="4" id="KW-0472">Membrane</keyword>
<keyword evidence="4" id="KW-1133">Transmembrane helix</keyword>
<evidence type="ECO:0000256" key="1">
    <source>
        <dbReference type="ARBA" id="ARBA00012528"/>
    </source>
</evidence>
<evidence type="ECO:0000259" key="6">
    <source>
        <dbReference type="PROSITE" id="PS50887"/>
    </source>
</evidence>
<dbReference type="RefSeq" id="WP_344807119.1">
    <property type="nucleotide sequence ID" value="NZ_BAABBO010000011.1"/>
</dbReference>
<dbReference type="InterPro" id="IPR029787">
    <property type="entry name" value="Nucleotide_cyclase"/>
</dbReference>
<dbReference type="Pfam" id="PF00990">
    <property type="entry name" value="GGDEF"/>
    <property type="match status" value="1"/>
</dbReference>
<keyword evidence="5" id="KW-0732">Signal</keyword>
<accession>A0ABP7PL15</accession>
<evidence type="ECO:0000256" key="5">
    <source>
        <dbReference type="SAM" id="SignalP"/>
    </source>
</evidence>
<feature type="chain" id="PRO_5046377434" description="diguanylate cyclase" evidence="5">
    <location>
        <begin position="27"/>
        <end position="622"/>
    </location>
</feature>
<keyword evidence="4" id="KW-0812">Transmembrane</keyword>
<name>A0ABP7PL15_9GAMM</name>
<dbReference type="PROSITE" id="PS50887">
    <property type="entry name" value="GGDEF"/>
    <property type="match status" value="1"/>
</dbReference>
<feature type="transmembrane region" description="Helical" evidence="4">
    <location>
        <begin position="380"/>
        <end position="400"/>
    </location>
</feature>
<proteinExistence type="predicted"/>
<dbReference type="NCBIfam" id="TIGR00254">
    <property type="entry name" value="GGDEF"/>
    <property type="match status" value="1"/>
</dbReference>
<dbReference type="SMART" id="SM00267">
    <property type="entry name" value="GGDEF"/>
    <property type="match status" value="1"/>
</dbReference>
<dbReference type="EMBL" id="BAABBO010000011">
    <property type="protein sequence ID" value="GAA3967421.1"/>
    <property type="molecule type" value="Genomic_DNA"/>
</dbReference>
<feature type="transmembrane region" description="Helical" evidence="4">
    <location>
        <begin position="225"/>
        <end position="250"/>
    </location>
</feature>
<keyword evidence="8" id="KW-1185">Reference proteome</keyword>